<keyword evidence="3" id="KW-1185">Reference proteome</keyword>
<proteinExistence type="predicted"/>
<dbReference type="Proteomes" id="UP000190797">
    <property type="component" value="Chromosome"/>
</dbReference>
<organism evidence="2 3">
    <name type="scientific">[Actinomadura] parvosata subsp. kistnae</name>
    <dbReference type="NCBI Taxonomy" id="1909395"/>
    <lineage>
        <taxon>Bacteria</taxon>
        <taxon>Bacillati</taxon>
        <taxon>Actinomycetota</taxon>
        <taxon>Actinomycetes</taxon>
        <taxon>Streptosporangiales</taxon>
        <taxon>Streptosporangiaceae</taxon>
        <taxon>Nonomuraea</taxon>
    </lineage>
</organism>
<dbReference type="AlphaFoldDB" id="A0A1U9ZXA4"/>
<evidence type="ECO:0000259" key="1">
    <source>
        <dbReference type="Pfam" id="PF01526"/>
    </source>
</evidence>
<accession>A0A1U9ZXA4</accession>
<dbReference type="STRING" id="1909395.BKM31_14880"/>
<evidence type="ECO:0000313" key="2">
    <source>
        <dbReference type="EMBL" id="AQZ62572.1"/>
    </source>
</evidence>
<protein>
    <recommendedName>
        <fullName evidence="1">Tn3 transposase DDE domain-containing protein</fullName>
    </recommendedName>
</protein>
<dbReference type="Pfam" id="PF01526">
    <property type="entry name" value="DDE_Tnp_Tn3"/>
    <property type="match status" value="1"/>
</dbReference>
<dbReference type="InterPro" id="IPR002513">
    <property type="entry name" value="Tn3_Tnp_DDE_dom"/>
</dbReference>
<dbReference type="KEGG" id="noa:BKM31_14880"/>
<sequence length="219" mass="23485">MTGSWRGLVFANPKLEAPAIDRPGYVFCMLKLLHDALRRRDVYAVCSDKWADPRVQLIEPLLWVRERDTVLTALGLPADPAEHLADLADLPDGAFRQVGEGLAGNDAARISGGKLSPARLEAAPHPEGFAAIHDAVAGMLPRIDYPELILEVNARTGFLDAMPHISGSQAHRDDLDLSLAALLVAQSCNIGLTPVAKPGIAALAALITKRGLAARDQPW</sequence>
<gene>
    <name evidence="2" type="ORF">BKM31_14880</name>
</gene>
<reference evidence="3" key="1">
    <citation type="journal article" date="2017" name="Med. Chem. Commun.">
        <title>Nonomuraea sp. ATCC 55076 harbours the largest actinomycete chromosome to date and the kistamicin biosynthetic gene cluster.</title>
        <authorList>
            <person name="Nazari B."/>
            <person name="Forneris C.C."/>
            <person name="Gibson M.I."/>
            <person name="Moon K."/>
            <person name="Schramma K.R."/>
            <person name="Seyedsayamdost M.R."/>
        </authorList>
    </citation>
    <scope>NUCLEOTIDE SEQUENCE [LARGE SCALE GENOMIC DNA]</scope>
    <source>
        <strain evidence="3">ATCC 55076</strain>
    </source>
</reference>
<dbReference type="EMBL" id="CP017717">
    <property type="protein sequence ID" value="AQZ62572.1"/>
    <property type="molecule type" value="Genomic_DNA"/>
</dbReference>
<evidence type="ECO:0000313" key="3">
    <source>
        <dbReference type="Proteomes" id="UP000190797"/>
    </source>
</evidence>
<feature type="domain" description="Tn3 transposase DDE" evidence="1">
    <location>
        <begin position="147"/>
        <end position="200"/>
    </location>
</feature>
<dbReference type="GO" id="GO:0006313">
    <property type="term" value="P:DNA transposition"/>
    <property type="evidence" value="ECO:0007669"/>
    <property type="project" value="InterPro"/>
</dbReference>
<name>A0A1U9ZXA4_9ACTN</name>
<dbReference type="GO" id="GO:0004803">
    <property type="term" value="F:transposase activity"/>
    <property type="evidence" value="ECO:0007669"/>
    <property type="project" value="InterPro"/>
</dbReference>